<reference evidence="1" key="1">
    <citation type="submission" date="2014-11" db="EMBL/GenBank/DDBJ databases">
        <authorList>
            <person name="Amaro Gonzalez C."/>
        </authorList>
    </citation>
    <scope>NUCLEOTIDE SEQUENCE</scope>
</reference>
<name>A0A0E9SX71_ANGAN</name>
<evidence type="ECO:0000313" key="1">
    <source>
        <dbReference type="EMBL" id="JAH45954.1"/>
    </source>
</evidence>
<proteinExistence type="predicted"/>
<reference evidence="1" key="2">
    <citation type="journal article" date="2015" name="Fish Shellfish Immunol.">
        <title>Early steps in the European eel (Anguilla anguilla)-Vibrio vulnificus interaction in the gills: Role of the RtxA13 toxin.</title>
        <authorList>
            <person name="Callol A."/>
            <person name="Pajuelo D."/>
            <person name="Ebbesson L."/>
            <person name="Teles M."/>
            <person name="MacKenzie S."/>
            <person name="Amaro C."/>
        </authorList>
    </citation>
    <scope>NUCLEOTIDE SEQUENCE</scope>
</reference>
<protein>
    <submittedName>
        <fullName evidence="1">Uncharacterized protein</fullName>
    </submittedName>
</protein>
<sequence length="11" mass="1251">MSYIAALLKQI</sequence>
<accession>A0A0E9SX71</accession>
<organism evidence="1">
    <name type="scientific">Anguilla anguilla</name>
    <name type="common">European freshwater eel</name>
    <name type="synonym">Muraena anguilla</name>
    <dbReference type="NCBI Taxonomy" id="7936"/>
    <lineage>
        <taxon>Eukaryota</taxon>
        <taxon>Metazoa</taxon>
        <taxon>Chordata</taxon>
        <taxon>Craniata</taxon>
        <taxon>Vertebrata</taxon>
        <taxon>Euteleostomi</taxon>
        <taxon>Actinopterygii</taxon>
        <taxon>Neopterygii</taxon>
        <taxon>Teleostei</taxon>
        <taxon>Anguilliformes</taxon>
        <taxon>Anguillidae</taxon>
        <taxon>Anguilla</taxon>
    </lineage>
</organism>
<dbReference type="EMBL" id="GBXM01062623">
    <property type="protein sequence ID" value="JAH45954.1"/>
    <property type="molecule type" value="Transcribed_RNA"/>
</dbReference>